<dbReference type="Proteomes" id="UP001159428">
    <property type="component" value="Unassembled WGS sequence"/>
</dbReference>
<evidence type="ECO:0000313" key="1">
    <source>
        <dbReference type="EMBL" id="CAH3163794.1"/>
    </source>
</evidence>
<protein>
    <submittedName>
        <fullName evidence="1">Uncharacterized protein</fullName>
    </submittedName>
</protein>
<sequence length="268" mass="29964">LRQINYSNDVTSVESLYVLRQSAYLAATGAAGGLYGCNLDSVNVERLLRNSSDSCKEIKRLYGYEGNIVFTDNKDQKVKTFNPSSATVETLVGTGHEGTVDGTEESCSFTEVRQHYKMKETATISGPEGTVSSKTQESLVLLERGMEQLRDNVKNVNEDYLGDIDLCTLLTTQVENLHSVSHFKNETFTALQYAQDFGTISKESLKRTTKWGAKYFTLEKSYYPVPKSSVELRDLDLMKPPPAGNVDPNIEAAMKELVDRYRPVRQGR</sequence>
<accession>A0AAU9XZH7</accession>
<gene>
    <name evidence="1" type="ORF">PMEA_00035743</name>
</gene>
<feature type="non-terminal residue" evidence="1">
    <location>
        <position position="1"/>
    </location>
</feature>
<name>A0AAU9XZH7_9CNID</name>
<dbReference type="AlphaFoldDB" id="A0AAU9XZH7"/>
<dbReference type="EMBL" id="CALNXJ010000096">
    <property type="protein sequence ID" value="CAH3163794.1"/>
    <property type="molecule type" value="Genomic_DNA"/>
</dbReference>
<proteinExistence type="predicted"/>
<keyword evidence="2" id="KW-1185">Reference proteome</keyword>
<evidence type="ECO:0000313" key="2">
    <source>
        <dbReference type="Proteomes" id="UP001159428"/>
    </source>
</evidence>
<reference evidence="1 2" key="1">
    <citation type="submission" date="2022-05" db="EMBL/GenBank/DDBJ databases">
        <authorList>
            <consortium name="Genoscope - CEA"/>
            <person name="William W."/>
        </authorList>
    </citation>
    <scope>NUCLEOTIDE SEQUENCE [LARGE SCALE GENOMIC DNA]</scope>
</reference>
<organism evidence="1 2">
    <name type="scientific">Pocillopora meandrina</name>
    <dbReference type="NCBI Taxonomy" id="46732"/>
    <lineage>
        <taxon>Eukaryota</taxon>
        <taxon>Metazoa</taxon>
        <taxon>Cnidaria</taxon>
        <taxon>Anthozoa</taxon>
        <taxon>Hexacorallia</taxon>
        <taxon>Scleractinia</taxon>
        <taxon>Astrocoeniina</taxon>
        <taxon>Pocilloporidae</taxon>
        <taxon>Pocillopora</taxon>
    </lineage>
</organism>
<comment type="caution">
    <text evidence="1">The sequence shown here is derived from an EMBL/GenBank/DDBJ whole genome shotgun (WGS) entry which is preliminary data.</text>
</comment>